<keyword evidence="1" id="KW-0812">Transmembrane</keyword>
<keyword evidence="1" id="KW-0472">Membrane</keyword>
<dbReference type="RefSeq" id="WP_379658838.1">
    <property type="nucleotide sequence ID" value="NZ_JBHTIV010000023.1"/>
</dbReference>
<keyword evidence="1" id="KW-1133">Transmembrane helix</keyword>
<evidence type="ECO:0000313" key="2">
    <source>
        <dbReference type="EMBL" id="MFD0933545.1"/>
    </source>
</evidence>
<gene>
    <name evidence="2" type="ORF">ACFQ0R_13145</name>
</gene>
<name>A0ABW3GW95_9FLAO</name>
<feature type="transmembrane region" description="Helical" evidence="1">
    <location>
        <begin position="36"/>
        <end position="54"/>
    </location>
</feature>
<reference evidence="3" key="1">
    <citation type="journal article" date="2019" name="Int. J. Syst. Evol. Microbiol.">
        <title>The Global Catalogue of Microorganisms (GCM) 10K type strain sequencing project: providing services to taxonomists for standard genome sequencing and annotation.</title>
        <authorList>
            <consortium name="The Broad Institute Genomics Platform"/>
            <consortium name="The Broad Institute Genome Sequencing Center for Infectious Disease"/>
            <person name="Wu L."/>
            <person name="Ma J."/>
        </authorList>
    </citation>
    <scope>NUCLEOTIDE SEQUENCE [LARGE SCALE GENOMIC DNA]</scope>
    <source>
        <strain evidence="3">CCUG 56752</strain>
    </source>
</reference>
<evidence type="ECO:0008006" key="4">
    <source>
        <dbReference type="Google" id="ProtNLM"/>
    </source>
</evidence>
<evidence type="ECO:0000256" key="1">
    <source>
        <dbReference type="SAM" id="Phobius"/>
    </source>
</evidence>
<comment type="caution">
    <text evidence="2">The sequence shown here is derived from an EMBL/GenBank/DDBJ whole genome shotgun (WGS) entry which is preliminary data.</text>
</comment>
<protein>
    <recommendedName>
        <fullName evidence="4">PH domain-containing protein</fullName>
    </recommendedName>
</protein>
<feature type="transmembrane region" description="Helical" evidence="1">
    <location>
        <begin position="12"/>
        <end position="30"/>
    </location>
</feature>
<sequence length="139" mass="16193">MKIGFNKTRLSAHLILGFVWIIIGILNLSSKDLENWIGYVFIILGVLYLVHFFYDRKNKYLIIENGMITKNILYGFKNKMDLDAIQEIQKVKGNYILKSKTQKLKINLDLIDNSSLNKLIEVLRNLNLPSEKSFLASWK</sequence>
<dbReference type="EMBL" id="JBHTIV010000023">
    <property type="protein sequence ID" value="MFD0933545.1"/>
    <property type="molecule type" value="Genomic_DNA"/>
</dbReference>
<proteinExistence type="predicted"/>
<dbReference type="Proteomes" id="UP001597049">
    <property type="component" value="Unassembled WGS sequence"/>
</dbReference>
<organism evidence="2 3">
    <name type="scientific">Psychroflexus salinarum</name>
    <dbReference type="NCBI Taxonomy" id="546024"/>
    <lineage>
        <taxon>Bacteria</taxon>
        <taxon>Pseudomonadati</taxon>
        <taxon>Bacteroidota</taxon>
        <taxon>Flavobacteriia</taxon>
        <taxon>Flavobacteriales</taxon>
        <taxon>Flavobacteriaceae</taxon>
        <taxon>Psychroflexus</taxon>
    </lineage>
</organism>
<accession>A0ABW3GW95</accession>
<keyword evidence="3" id="KW-1185">Reference proteome</keyword>
<evidence type="ECO:0000313" key="3">
    <source>
        <dbReference type="Proteomes" id="UP001597049"/>
    </source>
</evidence>